<reference evidence="1" key="1">
    <citation type="submission" date="2023-03" db="EMBL/GenBank/DDBJ databases">
        <title>Edaphobacter sp.</title>
        <authorList>
            <person name="Huber K.J."/>
            <person name="Papendorf J."/>
            <person name="Pilke C."/>
            <person name="Bunk B."/>
            <person name="Sproeer C."/>
            <person name="Pester M."/>
        </authorList>
    </citation>
    <scope>NUCLEOTIDE SEQUENCE</scope>
    <source>
        <strain evidence="1">DSM 109920</strain>
    </source>
</reference>
<gene>
    <name evidence="1" type="ORF">P8936_01545</name>
</gene>
<dbReference type="RefSeq" id="WP_348269903.1">
    <property type="nucleotide sequence ID" value="NZ_CP121195.1"/>
</dbReference>
<evidence type="ECO:0000313" key="1">
    <source>
        <dbReference type="EMBL" id="XBH13867.1"/>
    </source>
</evidence>
<name>A0AAU7D751_9BACT</name>
<dbReference type="Pfam" id="PF19458">
    <property type="entry name" value="DUF5995"/>
    <property type="match status" value="1"/>
</dbReference>
<proteinExistence type="predicted"/>
<protein>
    <submittedName>
        <fullName evidence="1">DUF5995 family protein</fullName>
    </submittedName>
</protein>
<accession>A0AAU7D751</accession>
<dbReference type="EMBL" id="CP121195">
    <property type="protein sequence ID" value="XBH13867.1"/>
    <property type="molecule type" value="Genomic_DNA"/>
</dbReference>
<organism evidence="1">
    <name type="scientific">Edaphobacter paludis</name>
    <dbReference type="NCBI Taxonomy" id="3035702"/>
    <lineage>
        <taxon>Bacteria</taxon>
        <taxon>Pseudomonadati</taxon>
        <taxon>Acidobacteriota</taxon>
        <taxon>Terriglobia</taxon>
        <taxon>Terriglobales</taxon>
        <taxon>Acidobacteriaceae</taxon>
        <taxon>Edaphobacter</taxon>
    </lineage>
</organism>
<dbReference type="AlphaFoldDB" id="A0AAU7D751"/>
<dbReference type="InterPro" id="IPR046037">
    <property type="entry name" value="DUF5995"/>
</dbReference>
<sequence>MSIAVDPRDQPLYAIVSGTAPATIDDVLMKMQQIDELLADGDGLKWFNRLYMMVTKEVDMSPPAGGWKAAEWLLRLDVVFARYYFMAIAGFLNGAGDTASSWSALMESRYEARIDRILFALAGMNAHINHDLALALLDTDREMNVVPVYGSPQHVDYEAVNGLLDQAMPAALKMLAVGLLGLAAQDTGKIGRVLAFWNICRARDLAWDFADYLRGLNGAALTAALAAQDQMTGVVGRAILQCV</sequence>